<keyword evidence="3" id="KW-1185">Reference proteome</keyword>
<organism evidence="2 3">
    <name type="scientific">Mycena chlorophos</name>
    <name type="common">Agaric fungus</name>
    <name type="synonym">Agaricus chlorophos</name>
    <dbReference type="NCBI Taxonomy" id="658473"/>
    <lineage>
        <taxon>Eukaryota</taxon>
        <taxon>Fungi</taxon>
        <taxon>Dikarya</taxon>
        <taxon>Basidiomycota</taxon>
        <taxon>Agaricomycotina</taxon>
        <taxon>Agaricomycetes</taxon>
        <taxon>Agaricomycetidae</taxon>
        <taxon>Agaricales</taxon>
        <taxon>Marasmiineae</taxon>
        <taxon>Mycenaceae</taxon>
        <taxon>Mycena</taxon>
    </lineage>
</organism>
<dbReference type="Proteomes" id="UP000815677">
    <property type="component" value="Unassembled WGS sequence"/>
</dbReference>
<evidence type="ECO:0000256" key="1">
    <source>
        <dbReference type="SAM" id="MobiDB-lite"/>
    </source>
</evidence>
<feature type="compositionally biased region" description="Low complexity" evidence="1">
    <location>
        <begin position="37"/>
        <end position="68"/>
    </location>
</feature>
<sequence length="149" mass="16583">MRLPLAQQLERVTRPVPGSQRRIKAHPASWNLQASEPPTALSPAKPLLSLHPHSHPLHTWTPSRASSPPRRRRLPSRLPTTTARLARAALVSSAAATMTSRRPTRTARAARAALASSLERSTVLQSTHHHDNNFHHPHRTGIVLRVLRR</sequence>
<proteinExistence type="predicted"/>
<evidence type="ECO:0000313" key="2">
    <source>
        <dbReference type="EMBL" id="GAT52745.1"/>
    </source>
</evidence>
<reference evidence="2" key="1">
    <citation type="submission" date="2014-09" db="EMBL/GenBank/DDBJ databases">
        <title>Genome sequence of the luminous mushroom Mycena chlorophos for searching fungal bioluminescence genes.</title>
        <authorList>
            <person name="Tanaka Y."/>
            <person name="Kasuga D."/>
            <person name="Oba Y."/>
            <person name="Hase S."/>
            <person name="Sato K."/>
            <person name="Oba Y."/>
            <person name="Sakakibara Y."/>
        </authorList>
    </citation>
    <scope>NUCLEOTIDE SEQUENCE</scope>
</reference>
<protein>
    <submittedName>
        <fullName evidence="2">Uncharacterized protein</fullName>
    </submittedName>
</protein>
<name>A0ABQ0LNQ9_MYCCL</name>
<evidence type="ECO:0000313" key="3">
    <source>
        <dbReference type="Proteomes" id="UP000815677"/>
    </source>
</evidence>
<dbReference type="EMBL" id="DF847891">
    <property type="protein sequence ID" value="GAT52745.1"/>
    <property type="molecule type" value="Genomic_DNA"/>
</dbReference>
<feature type="region of interest" description="Disordered" evidence="1">
    <location>
        <begin position="1"/>
        <end position="81"/>
    </location>
</feature>
<gene>
    <name evidence="2" type="ORF">MCHLO_09766</name>
</gene>
<accession>A0ABQ0LNQ9</accession>